<evidence type="ECO:0000256" key="1">
    <source>
        <dbReference type="ARBA" id="ARBA00006594"/>
    </source>
</evidence>
<evidence type="ECO:0000313" key="12">
    <source>
        <dbReference type="Proteomes" id="UP000186894"/>
    </source>
</evidence>
<keyword evidence="7" id="KW-0238">DNA-binding</keyword>
<accession>A0A1Q8ZRI9</accession>
<dbReference type="GO" id="GO:0032259">
    <property type="term" value="P:methylation"/>
    <property type="evidence" value="ECO:0007669"/>
    <property type="project" value="UniProtKB-KW"/>
</dbReference>
<keyword evidence="3" id="KW-0489">Methyltransferase</keyword>
<keyword evidence="5" id="KW-0949">S-adenosyl-L-methionine</keyword>
<dbReference type="AlphaFoldDB" id="A0A1Q8ZRI9"/>
<dbReference type="GO" id="GO:0009007">
    <property type="term" value="F:site-specific DNA-methyltransferase (adenine-specific) activity"/>
    <property type="evidence" value="ECO:0007669"/>
    <property type="project" value="UniProtKB-EC"/>
</dbReference>
<dbReference type="PROSITE" id="PS00092">
    <property type="entry name" value="N6_MTASE"/>
    <property type="match status" value="1"/>
</dbReference>
<dbReference type="GO" id="GO:0003677">
    <property type="term" value="F:DNA binding"/>
    <property type="evidence" value="ECO:0007669"/>
    <property type="project" value="UniProtKB-KW"/>
</dbReference>
<evidence type="ECO:0000256" key="7">
    <source>
        <dbReference type="ARBA" id="ARBA00023125"/>
    </source>
</evidence>
<feature type="domain" description="Type II methyltransferase M.TaqI-like" evidence="9">
    <location>
        <begin position="505"/>
        <end position="667"/>
    </location>
</feature>
<dbReference type="InterPro" id="IPR011639">
    <property type="entry name" value="MethylTrfase_TaqI-like_dom"/>
</dbReference>
<dbReference type="InterPro" id="IPR002052">
    <property type="entry name" value="DNA_methylase_N6_adenine_CS"/>
</dbReference>
<comment type="catalytic activity">
    <reaction evidence="8">
        <text>a 2'-deoxyadenosine in DNA + S-adenosyl-L-methionine = an N(6)-methyl-2'-deoxyadenosine in DNA + S-adenosyl-L-homocysteine + H(+)</text>
        <dbReference type="Rhea" id="RHEA:15197"/>
        <dbReference type="Rhea" id="RHEA-COMP:12418"/>
        <dbReference type="Rhea" id="RHEA-COMP:12419"/>
        <dbReference type="ChEBI" id="CHEBI:15378"/>
        <dbReference type="ChEBI" id="CHEBI:57856"/>
        <dbReference type="ChEBI" id="CHEBI:59789"/>
        <dbReference type="ChEBI" id="CHEBI:90615"/>
        <dbReference type="ChEBI" id="CHEBI:90616"/>
        <dbReference type="EC" id="2.1.1.72"/>
    </reaction>
</comment>
<evidence type="ECO:0000313" key="11">
    <source>
        <dbReference type="EMBL" id="OLP44667.1"/>
    </source>
</evidence>
<comment type="caution">
    <text evidence="11">The sequence shown here is derived from an EMBL/GenBank/DDBJ whole genome shotgun (WGS) entry which is preliminary data.</text>
</comment>
<evidence type="ECO:0000256" key="4">
    <source>
        <dbReference type="ARBA" id="ARBA00022679"/>
    </source>
</evidence>
<sequence>MKLFNQKTLMRYIRADPIRPDHRVMLEAWAELISSGRIKGLRESALHGQFASKIVEGVLGYHGPAGGANYNVSTEQNILRGSVDLALGRFGGKTPDIVAPFELKGADTRDLDAIMPGRNKSPVQQAWEYAMNARGVKWVLVSNMIELRLYGFGEGTSAYEQFRLDQLTDPEEYARFMLLLSAENLLSGRTAELLQESRREDKDITNSLYQDYKTLRLKLLNAVQKADVAITPLDAIALAQKILDRVLFVAFAEDTGLLPDNTLENAFVARDPYNPRPIWDNFKGLFRAIDVGNNELKIPRYNGGLFREDAVIDALKIPNEVCEGFKALGEYDFASEVSVTVLGHIFEQSIADVERLQAIARGEEEEPEKANGTSGRRKRDGVVYTPDYIARFIVAETLGTHLKEIFGDTLREHARKGADVSDYENIPWRKKSGELEAWQAYRDRLKSLRIVDPACGSGVFLIMAFDFMKAELTRVNDKIKDLLPKAEHFGDLLDYVPDSDILTDNLFGVDVNEESIEITKLSLWIKTARRGKVLDSLSDSIRVGDSLIEDSNFAYLDHAFTWESAFPGVFAEGGFDVVLGNPPYVRMEFLKLLKPYLEKRYEVVSDRADLYCYFYERGLRLLKPGGRLGYISSNTFFKTGSGKPLRKYLLKEATIESVVDFGDLQVFDGVTTYPAILTMKRGAAPKGHELRFWRVNALPENNFLATWEDAAGPYPQTALGAGSWELENPALRALRDKIRNGRKSLKEVYGSPLYGIKTGLNAAFVVDNATKERLCAQDPKSADLLKPFLEGKDLKRWRSETRGLWLIYIPQRSISIDDYPAIRDWLLPFKDKLEKRATKQQWFELQQAQEAYAPYFQPPKIAYGHFQDQPIYSMETTGAYSNNKTYFIPNGGWDLLAVLNSKIIWFDFCSRTTAVRGGWREATAQHVENLPMPVIPDDVSTELSRLAKEAQMSAETRLALQTALTRRIPDLCPPQREPKLTNRLQEWWTLPDFAAFRAEVKKVFKADIPLADRSGWEDWINRDRVEINRLTTEIAQAEAKINSIVYDLFDLSEDEIALLESTT</sequence>
<organism evidence="11 12">
    <name type="scientific">Rhizobium oryziradicis</name>
    <dbReference type="NCBI Taxonomy" id="1867956"/>
    <lineage>
        <taxon>Bacteria</taxon>
        <taxon>Pseudomonadati</taxon>
        <taxon>Pseudomonadota</taxon>
        <taxon>Alphaproteobacteria</taxon>
        <taxon>Hyphomicrobiales</taxon>
        <taxon>Rhizobiaceae</taxon>
        <taxon>Rhizobium/Agrobacterium group</taxon>
        <taxon>Rhizobium</taxon>
    </lineage>
</organism>
<dbReference type="Gene3D" id="3.40.50.150">
    <property type="entry name" value="Vaccinia Virus protein VP39"/>
    <property type="match status" value="1"/>
</dbReference>
<dbReference type="Proteomes" id="UP000186894">
    <property type="component" value="Unassembled WGS sequence"/>
</dbReference>
<dbReference type="PRINTS" id="PR00507">
    <property type="entry name" value="N12N6MTFRASE"/>
</dbReference>
<evidence type="ECO:0000256" key="6">
    <source>
        <dbReference type="ARBA" id="ARBA00022747"/>
    </source>
</evidence>
<dbReference type="PANTHER" id="PTHR33841:SF5">
    <property type="entry name" value="DNA METHYLASE (MODIFICATION METHYLASE) (METHYLTRANSFERASE)-RELATED"/>
    <property type="match status" value="1"/>
</dbReference>
<evidence type="ECO:0000256" key="8">
    <source>
        <dbReference type="ARBA" id="ARBA00047942"/>
    </source>
</evidence>
<dbReference type="InterPro" id="IPR025931">
    <property type="entry name" value="TaqI_C"/>
</dbReference>
<dbReference type="STRING" id="1867956.BJF95_09210"/>
<dbReference type="RefSeq" id="WP_075640176.1">
    <property type="nucleotide sequence ID" value="NZ_MKIM01000027.1"/>
</dbReference>
<dbReference type="Pfam" id="PF07669">
    <property type="entry name" value="Eco57I"/>
    <property type="match status" value="1"/>
</dbReference>
<reference evidence="11 12" key="1">
    <citation type="submission" date="2016-09" db="EMBL/GenBank/DDBJ databases">
        <title>Rhizobium oryziradicis sp. nov., isolated from the root of rice.</title>
        <authorList>
            <person name="Zhao J."/>
            <person name="Zhang X."/>
        </authorList>
    </citation>
    <scope>NUCLEOTIDE SEQUENCE [LARGE SCALE GENOMIC DNA]</scope>
    <source>
        <strain evidence="11 12">N19</strain>
    </source>
</reference>
<keyword evidence="4" id="KW-0808">Transferase</keyword>
<keyword evidence="12" id="KW-1185">Reference proteome</keyword>
<dbReference type="OrthoDB" id="9806213at2"/>
<evidence type="ECO:0000259" key="10">
    <source>
        <dbReference type="Pfam" id="PF12950"/>
    </source>
</evidence>
<evidence type="ECO:0000256" key="2">
    <source>
        <dbReference type="ARBA" id="ARBA00011900"/>
    </source>
</evidence>
<name>A0A1Q8ZRI9_9HYPH</name>
<dbReference type="InterPro" id="IPR050953">
    <property type="entry name" value="N4_N6_ade-DNA_methylase"/>
</dbReference>
<proteinExistence type="inferred from homology"/>
<dbReference type="SUPFAM" id="SSF53335">
    <property type="entry name" value="S-adenosyl-L-methionine-dependent methyltransferases"/>
    <property type="match status" value="1"/>
</dbReference>
<evidence type="ECO:0000259" key="9">
    <source>
        <dbReference type="Pfam" id="PF07669"/>
    </source>
</evidence>
<gene>
    <name evidence="11" type="ORF">BJF95_09210</name>
</gene>
<evidence type="ECO:0000256" key="5">
    <source>
        <dbReference type="ARBA" id="ARBA00022691"/>
    </source>
</evidence>
<dbReference type="EMBL" id="MKIM01000027">
    <property type="protein sequence ID" value="OLP44667.1"/>
    <property type="molecule type" value="Genomic_DNA"/>
</dbReference>
<dbReference type="EC" id="2.1.1.72" evidence="2"/>
<dbReference type="PANTHER" id="PTHR33841">
    <property type="entry name" value="DNA METHYLTRANSFERASE YEEA-RELATED"/>
    <property type="match status" value="1"/>
</dbReference>
<dbReference type="InterPro" id="IPR029063">
    <property type="entry name" value="SAM-dependent_MTases_sf"/>
</dbReference>
<keyword evidence="6" id="KW-0680">Restriction system</keyword>
<comment type="similarity">
    <text evidence="1">Belongs to the N(4)/N(6)-methyltransferase family.</text>
</comment>
<protein>
    <recommendedName>
        <fullName evidence="2">site-specific DNA-methyltransferase (adenine-specific)</fullName>
        <ecNumber evidence="2">2.1.1.72</ecNumber>
    </recommendedName>
</protein>
<feature type="domain" description="TaqI-like C-terminal specificity" evidence="10">
    <location>
        <begin position="786"/>
        <end position="931"/>
    </location>
</feature>
<dbReference type="Pfam" id="PF12950">
    <property type="entry name" value="TaqI_C"/>
    <property type="match status" value="1"/>
</dbReference>
<evidence type="ECO:0000256" key="3">
    <source>
        <dbReference type="ARBA" id="ARBA00022603"/>
    </source>
</evidence>
<dbReference type="GO" id="GO:0009307">
    <property type="term" value="P:DNA restriction-modification system"/>
    <property type="evidence" value="ECO:0007669"/>
    <property type="project" value="UniProtKB-KW"/>
</dbReference>